<evidence type="ECO:0000256" key="2">
    <source>
        <dbReference type="ARBA" id="ARBA00022692"/>
    </source>
</evidence>
<evidence type="ECO:0000313" key="7">
    <source>
        <dbReference type="Proteomes" id="UP000271241"/>
    </source>
</evidence>
<protein>
    <submittedName>
        <fullName evidence="6">Major facilitator superfamily domain-containing protein</fullName>
    </submittedName>
</protein>
<organism evidence="6 7">
    <name type="scientific">Thamnocephalis sphaerospora</name>
    <dbReference type="NCBI Taxonomy" id="78915"/>
    <lineage>
        <taxon>Eukaryota</taxon>
        <taxon>Fungi</taxon>
        <taxon>Fungi incertae sedis</taxon>
        <taxon>Zoopagomycota</taxon>
        <taxon>Zoopagomycotina</taxon>
        <taxon>Zoopagomycetes</taxon>
        <taxon>Zoopagales</taxon>
        <taxon>Sigmoideomycetaceae</taxon>
        <taxon>Thamnocephalis</taxon>
    </lineage>
</organism>
<feature type="transmembrane region" description="Helical" evidence="5">
    <location>
        <begin position="410"/>
        <end position="437"/>
    </location>
</feature>
<dbReference type="GO" id="GO:0016020">
    <property type="term" value="C:membrane"/>
    <property type="evidence" value="ECO:0007669"/>
    <property type="project" value="UniProtKB-SubCell"/>
</dbReference>
<dbReference type="EMBL" id="KZ992448">
    <property type="protein sequence ID" value="RKP10549.1"/>
    <property type="molecule type" value="Genomic_DNA"/>
</dbReference>
<dbReference type="Gene3D" id="1.20.1250.20">
    <property type="entry name" value="MFS general substrate transporter like domains"/>
    <property type="match status" value="2"/>
</dbReference>
<proteinExistence type="predicted"/>
<keyword evidence="7" id="KW-1185">Reference proteome</keyword>
<dbReference type="AlphaFoldDB" id="A0A4V1IXC2"/>
<dbReference type="STRING" id="78915.A0A4V1IXC2"/>
<dbReference type="GO" id="GO:0022857">
    <property type="term" value="F:transmembrane transporter activity"/>
    <property type="evidence" value="ECO:0007669"/>
    <property type="project" value="InterPro"/>
</dbReference>
<feature type="transmembrane region" description="Helical" evidence="5">
    <location>
        <begin position="124"/>
        <end position="144"/>
    </location>
</feature>
<comment type="subcellular location">
    <subcellularLocation>
        <location evidence="1">Membrane</location>
        <topology evidence="1">Multi-pass membrane protein</topology>
    </subcellularLocation>
</comment>
<feature type="transmembrane region" description="Helical" evidence="5">
    <location>
        <begin position="156"/>
        <end position="178"/>
    </location>
</feature>
<sequence length="446" mass="47660">MLLCSTTFIFPMFGSSLAKHFGYSMVQLNHVAVAGSIGMFFAEPISGIVTDHIGSKRTIQLGAILMFIGYGGLSQLYADALPSHSYIIASVFFFFLGISGAIIGTAIIIAAYSSVSDTQRGKMVGLQLTLSSLSSALYLGIRSAMDAISGGKTSDAHYFIALAIITATAHGVSSLGILPMPVDTETADECKQYTHEVSEIAAYEDELSFVKKKRTQQSHVIADDLEHTPIALSSFIPSDQSANTMAFGSEKHAALPKNVQCQETGTRIVASYGSMDIDGNDHAALPLLSPAQRDSSLGALLCSRVFWGICCIRFLVEGAGIMYINNLGNISQILLLSKDPHADEQQLQHIAALQSTVYSSVGCIGAITAGLVNDKIRERSNNGSVRLFMGAILLQALCQIGIAFTSDPYVLLGVSVVTAIAENSSIGLFYVIIYDVWHGANYGRNR</sequence>
<dbReference type="InterPro" id="IPR011701">
    <property type="entry name" value="MFS"/>
</dbReference>
<gene>
    <name evidence="6" type="ORF">THASP1DRAFT_27683</name>
</gene>
<evidence type="ECO:0000256" key="3">
    <source>
        <dbReference type="ARBA" id="ARBA00022989"/>
    </source>
</evidence>
<keyword evidence="4 5" id="KW-0472">Membrane</keyword>
<feature type="transmembrane region" description="Helical" evidence="5">
    <location>
        <begin position="28"/>
        <end position="49"/>
    </location>
</feature>
<evidence type="ECO:0000256" key="4">
    <source>
        <dbReference type="ARBA" id="ARBA00023136"/>
    </source>
</evidence>
<reference evidence="7" key="1">
    <citation type="journal article" date="2018" name="Nat. Microbiol.">
        <title>Leveraging single-cell genomics to expand the fungal tree of life.</title>
        <authorList>
            <person name="Ahrendt S.R."/>
            <person name="Quandt C.A."/>
            <person name="Ciobanu D."/>
            <person name="Clum A."/>
            <person name="Salamov A."/>
            <person name="Andreopoulos B."/>
            <person name="Cheng J.F."/>
            <person name="Woyke T."/>
            <person name="Pelin A."/>
            <person name="Henrissat B."/>
            <person name="Reynolds N.K."/>
            <person name="Benny G.L."/>
            <person name="Smith M.E."/>
            <person name="James T.Y."/>
            <person name="Grigoriev I.V."/>
        </authorList>
    </citation>
    <scope>NUCLEOTIDE SEQUENCE [LARGE SCALE GENOMIC DNA]</scope>
    <source>
        <strain evidence="7">RSA 1356</strain>
    </source>
</reference>
<feature type="transmembrane region" description="Helical" evidence="5">
    <location>
        <begin position="84"/>
        <end position="112"/>
    </location>
</feature>
<dbReference type="InterPro" id="IPR036259">
    <property type="entry name" value="MFS_trans_sf"/>
</dbReference>
<dbReference type="Pfam" id="PF07690">
    <property type="entry name" value="MFS_1"/>
    <property type="match status" value="1"/>
</dbReference>
<dbReference type="PANTHER" id="PTHR21576">
    <property type="entry name" value="UNCHARACTERIZED NODULIN-LIKE PROTEIN"/>
    <property type="match status" value="1"/>
</dbReference>
<feature type="transmembrane region" description="Helical" evidence="5">
    <location>
        <begin position="385"/>
        <end position="404"/>
    </location>
</feature>
<name>A0A4V1IXC2_9FUNG</name>
<keyword evidence="3 5" id="KW-1133">Transmembrane helix</keyword>
<accession>A0A4V1IXC2</accession>
<dbReference type="OrthoDB" id="410267at2759"/>
<dbReference type="PANTHER" id="PTHR21576:SF158">
    <property type="entry name" value="RIBOSOMAL RNA-PROCESSING PROTEIN 12-LIKE CONSERVED DOMAIN-CONTAINING PROTEIN"/>
    <property type="match status" value="1"/>
</dbReference>
<evidence type="ECO:0000313" key="6">
    <source>
        <dbReference type="EMBL" id="RKP10549.1"/>
    </source>
</evidence>
<evidence type="ECO:0000256" key="1">
    <source>
        <dbReference type="ARBA" id="ARBA00004141"/>
    </source>
</evidence>
<evidence type="ECO:0000256" key="5">
    <source>
        <dbReference type="SAM" id="Phobius"/>
    </source>
</evidence>
<dbReference type="SUPFAM" id="SSF103473">
    <property type="entry name" value="MFS general substrate transporter"/>
    <property type="match status" value="1"/>
</dbReference>
<keyword evidence="2 5" id="KW-0812">Transmembrane</keyword>
<feature type="transmembrane region" description="Helical" evidence="5">
    <location>
        <begin position="61"/>
        <end position="78"/>
    </location>
</feature>
<dbReference type="Proteomes" id="UP000271241">
    <property type="component" value="Unassembled WGS sequence"/>
</dbReference>